<feature type="transmembrane region" description="Helical" evidence="6">
    <location>
        <begin position="59"/>
        <end position="83"/>
    </location>
</feature>
<feature type="domain" description="Major facilitator superfamily (MFS) profile" evidence="7">
    <location>
        <begin position="55"/>
        <end position="504"/>
    </location>
</feature>
<accession>A0AAD9Z9X0</accession>
<keyword evidence="3 6" id="KW-1133">Transmembrane helix</keyword>
<comment type="caution">
    <text evidence="8">The sequence shown here is derived from an EMBL/GenBank/DDBJ whole genome shotgun (WGS) entry which is preliminary data.</text>
</comment>
<comment type="subcellular location">
    <subcellularLocation>
        <location evidence="1">Membrane</location>
        <topology evidence="1">Multi-pass membrane protein</topology>
    </subcellularLocation>
</comment>
<keyword evidence="4 6" id="KW-0472">Membrane</keyword>
<keyword evidence="2 6" id="KW-0812">Transmembrane</keyword>
<evidence type="ECO:0000256" key="5">
    <source>
        <dbReference type="SAM" id="MobiDB-lite"/>
    </source>
</evidence>
<evidence type="ECO:0000256" key="3">
    <source>
        <dbReference type="ARBA" id="ARBA00022989"/>
    </source>
</evidence>
<dbReference type="InterPro" id="IPR020846">
    <property type="entry name" value="MFS_dom"/>
</dbReference>
<feature type="transmembrane region" description="Helical" evidence="6">
    <location>
        <begin position="385"/>
        <end position="406"/>
    </location>
</feature>
<organism evidence="8 9">
    <name type="scientific">Lepraria neglecta</name>
    <dbReference type="NCBI Taxonomy" id="209136"/>
    <lineage>
        <taxon>Eukaryota</taxon>
        <taxon>Fungi</taxon>
        <taxon>Dikarya</taxon>
        <taxon>Ascomycota</taxon>
        <taxon>Pezizomycotina</taxon>
        <taxon>Lecanoromycetes</taxon>
        <taxon>OSLEUM clade</taxon>
        <taxon>Lecanoromycetidae</taxon>
        <taxon>Lecanorales</taxon>
        <taxon>Lecanorineae</taxon>
        <taxon>Stereocaulaceae</taxon>
        <taxon>Lepraria</taxon>
    </lineage>
</organism>
<feature type="transmembrane region" description="Helical" evidence="6">
    <location>
        <begin position="233"/>
        <end position="252"/>
    </location>
</feature>
<feature type="transmembrane region" description="Helical" evidence="6">
    <location>
        <begin position="127"/>
        <end position="146"/>
    </location>
</feature>
<sequence>MAKDERASANEERLVVSDLSAETQEKLLSLGLEIGESGYVVWRKDNPSHPRNWTGARKAFDIGLVVIFDLVATVISTAGTAASEEARYHFNIGQTFSLFCFTSVYLIGQAVGGVLFPPYSESFGRKWLYVVSTFLFSLFCILVGAVPSIAAIIVGRFATGVLSAIPSIILAGSIEDMFNSGPRIWMIYVWSMAANLGFCIGPIVGAYVTAEIDWYASLPRLAGTYFADGFRQWNFYLTAIITGVLGFVMLAMRESRPSQLLDRKLKTLQRLTGNESFRIQNPDHTPDVRTYVNGTLVRPLRLLLTEPIVFAVAVMTAVAFSLIYLFAAAAPIVYQPYGLDAKLSSLSFIAVGVGLFLGVPIRFYDQRVFKQRQRQRRTLEPEDKLVGFAIAAPALAVCLWWFAWTIPPLVHVHWIVSMLSLILLGFATNEFDAVLAGYLADSYTIFAASAFAAMCFLRASLSAVFPLFARQLFVNLGANVGASVLAAIATIFCIFPIVFVYRGERLRRASKFARYSLKAYSQNRVDADEWETDVPKSNTPAIDDSRKSPL</sequence>
<feature type="transmembrane region" description="Helical" evidence="6">
    <location>
        <begin position="412"/>
        <end position="431"/>
    </location>
</feature>
<dbReference type="InterPro" id="IPR036259">
    <property type="entry name" value="MFS_trans_sf"/>
</dbReference>
<name>A0AAD9Z9X0_9LECA</name>
<dbReference type="SUPFAM" id="SSF103473">
    <property type="entry name" value="MFS general substrate transporter"/>
    <property type="match status" value="1"/>
</dbReference>
<dbReference type="Gene3D" id="1.20.1250.20">
    <property type="entry name" value="MFS general substrate transporter like domains"/>
    <property type="match status" value="1"/>
</dbReference>
<feature type="transmembrane region" description="Helical" evidence="6">
    <location>
        <begin position="152"/>
        <end position="172"/>
    </location>
</feature>
<protein>
    <recommendedName>
        <fullName evidence="7">Major facilitator superfamily (MFS) profile domain-containing protein</fullName>
    </recommendedName>
</protein>
<dbReference type="EMBL" id="JASNWA010000007">
    <property type="protein sequence ID" value="KAK3172402.1"/>
    <property type="molecule type" value="Genomic_DNA"/>
</dbReference>
<proteinExistence type="predicted"/>
<gene>
    <name evidence="8" type="ORF">OEA41_005723</name>
</gene>
<feature type="transmembrane region" description="Helical" evidence="6">
    <location>
        <begin position="95"/>
        <end position="115"/>
    </location>
</feature>
<dbReference type="GO" id="GO:0016020">
    <property type="term" value="C:membrane"/>
    <property type="evidence" value="ECO:0007669"/>
    <property type="project" value="UniProtKB-SubCell"/>
</dbReference>
<evidence type="ECO:0000256" key="6">
    <source>
        <dbReference type="SAM" id="Phobius"/>
    </source>
</evidence>
<dbReference type="InterPro" id="IPR011701">
    <property type="entry name" value="MFS"/>
</dbReference>
<evidence type="ECO:0000256" key="2">
    <source>
        <dbReference type="ARBA" id="ARBA00022692"/>
    </source>
</evidence>
<dbReference type="PANTHER" id="PTHR23502">
    <property type="entry name" value="MAJOR FACILITATOR SUPERFAMILY"/>
    <property type="match status" value="1"/>
</dbReference>
<evidence type="ECO:0000259" key="7">
    <source>
        <dbReference type="PROSITE" id="PS50850"/>
    </source>
</evidence>
<dbReference type="Pfam" id="PF07690">
    <property type="entry name" value="MFS_1"/>
    <property type="match status" value="1"/>
</dbReference>
<dbReference type="GO" id="GO:0022857">
    <property type="term" value="F:transmembrane transporter activity"/>
    <property type="evidence" value="ECO:0007669"/>
    <property type="project" value="InterPro"/>
</dbReference>
<feature type="region of interest" description="Disordered" evidence="5">
    <location>
        <begin position="529"/>
        <end position="550"/>
    </location>
</feature>
<evidence type="ECO:0000313" key="9">
    <source>
        <dbReference type="Proteomes" id="UP001276659"/>
    </source>
</evidence>
<feature type="transmembrane region" description="Helical" evidence="6">
    <location>
        <begin position="308"/>
        <end position="334"/>
    </location>
</feature>
<dbReference type="AlphaFoldDB" id="A0AAD9Z9X0"/>
<evidence type="ECO:0000256" key="1">
    <source>
        <dbReference type="ARBA" id="ARBA00004141"/>
    </source>
</evidence>
<feature type="transmembrane region" description="Helical" evidence="6">
    <location>
        <begin position="443"/>
        <end position="468"/>
    </location>
</feature>
<reference evidence="8" key="1">
    <citation type="submission" date="2022-11" db="EMBL/GenBank/DDBJ databases">
        <title>Chromosomal genome sequence assembly and mating type (MAT) locus characterization of the leprose asexual lichenized fungus Lepraria neglecta (Nyl.) Erichsen.</title>
        <authorList>
            <person name="Allen J.L."/>
            <person name="Pfeffer B."/>
        </authorList>
    </citation>
    <scope>NUCLEOTIDE SEQUENCE</scope>
    <source>
        <strain evidence="8">Allen 5258</strain>
    </source>
</reference>
<evidence type="ECO:0000256" key="4">
    <source>
        <dbReference type="ARBA" id="ARBA00023136"/>
    </source>
</evidence>
<feature type="transmembrane region" description="Helical" evidence="6">
    <location>
        <begin position="480"/>
        <end position="501"/>
    </location>
</feature>
<dbReference type="PROSITE" id="PS50850">
    <property type="entry name" value="MFS"/>
    <property type="match status" value="1"/>
</dbReference>
<evidence type="ECO:0000313" key="8">
    <source>
        <dbReference type="EMBL" id="KAK3172402.1"/>
    </source>
</evidence>
<feature type="transmembrane region" description="Helical" evidence="6">
    <location>
        <begin position="184"/>
        <end position="208"/>
    </location>
</feature>
<dbReference type="Proteomes" id="UP001276659">
    <property type="component" value="Unassembled WGS sequence"/>
</dbReference>
<dbReference type="PANTHER" id="PTHR23502:SF157">
    <property type="entry name" value="MAJOR FACILITATOR SUPERFAMILY (MFS) PROFILE DOMAIN-CONTAINING PROTEIN-RELATED"/>
    <property type="match status" value="1"/>
</dbReference>
<feature type="transmembrane region" description="Helical" evidence="6">
    <location>
        <begin position="346"/>
        <end position="364"/>
    </location>
</feature>
<keyword evidence="9" id="KW-1185">Reference proteome</keyword>